<dbReference type="Gene3D" id="1.10.150.380">
    <property type="entry name" value="GatB domain, N-terminal subdomain"/>
    <property type="match status" value="1"/>
</dbReference>
<evidence type="ECO:0000313" key="14">
    <source>
        <dbReference type="Proteomes" id="UP000366872"/>
    </source>
</evidence>
<evidence type="ECO:0000256" key="2">
    <source>
        <dbReference type="ARBA" id="ARBA00011123"/>
    </source>
</evidence>
<comment type="catalytic activity">
    <reaction evidence="9 11">
        <text>L-aspartyl-tRNA(Asn) + L-glutamine + ATP + H2O = L-asparaginyl-tRNA(Asn) + L-glutamate + ADP + phosphate + 2 H(+)</text>
        <dbReference type="Rhea" id="RHEA:14513"/>
        <dbReference type="Rhea" id="RHEA-COMP:9674"/>
        <dbReference type="Rhea" id="RHEA-COMP:9677"/>
        <dbReference type="ChEBI" id="CHEBI:15377"/>
        <dbReference type="ChEBI" id="CHEBI:15378"/>
        <dbReference type="ChEBI" id="CHEBI:29985"/>
        <dbReference type="ChEBI" id="CHEBI:30616"/>
        <dbReference type="ChEBI" id="CHEBI:43474"/>
        <dbReference type="ChEBI" id="CHEBI:58359"/>
        <dbReference type="ChEBI" id="CHEBI:78515"/>
        <dbReference type="ChEBI" id="CHEBI:78516"/>
        <dbReference type="ChEBI" id="CHEBI:456216"/>
    </reaction>
</comment>
<dbReference type="SUPFAM" id="SSF55931">
    <property type="entry name" value="Glutamine synthetase/guanido kinase"/>
    <property type="match status" value="1"/>
</dbReference>
<dbReference type="PROSITE" id="PS01234">
    <property type="entry name" value="GATB"/>
    <property type="match status" value="1"/>
</dbReference>
<gene>
    <name evidence="11 13" type="primary">gatB</name>
    <name evidence="13" type="ORF">PDESU_03175</name>
</gene>
<dbReference type="Proteomes" id="UP000366872">
    <property type="component" value="Unassembled WGS sequence"/>
</dbReference>
<keyword evidence="6 11" id="KW-0067">ATP-binding</keyword>
<dbReference type="InterPro" id="IPR017958">
    <property type="entry name" value="Gln-tRNA_amidoTrfase_suB_CS"/>
</dbReference>
<organism evidence="13 14">
    <name type="scientific">Pontiella desulfatans</name>
    <dbReference type="NCBI Taxonomy" id="2750659"/>
    <lineage>
        <taxon>Bacteria</taxon>
        <taxon>Pseudomonadati</taxon>
        <taxon>Kiritimatiellota</taxon>
        <taxon>Kiritimatiellia</taxon>
        <taxon>Kiritimatiellales</taxon>
        <taxon>Pontiellaceae</taxon>
        <taxon>Pontiella</taxon>
    </lineage>
</organism>
<dbReference type="GO" id="GO:0050567">
    <property type="term" value="F:glutaminyl-tRNA synthase (glutamine-hydrolyzing) activity"/>
    <property type="evidence" value="ECO:0007669"/>
    <property type="project" value="UniProtKB-UniRule"/>
</dbReference>
<dbReference type="SUPFAM" id="SSF89095">
    <property type="entry name" value="GatB/YqeY motif"/>
    <property type="match status" value="1"/>
</dbReference>
<proteinExistence type="inferred from homology"/>
<dbReference type="EMBL" id="CAAHFG010000001">
    <property type="protein sequence ID" value="VGO14612.1"/>
    <property type="molecule type" value="Genomic_DNA"/>
</dbReference>
<dbReference type="InterPro" id="IPR014746">
    <property type="entry name" value="Gln_synth/guanido_kin_cat_dom"/>
</dbReference>
<comment type="catalytic activity">
    <reaction evidence="10 11">
        <text>L-glutamyl-tRNA(Gln) + L-glutamine + ATP + H2O = L-glutaminyl-tRNA(Gln) + L-glutamate + ADP + phosphate + H(+)</text>
        <dbReference type="Rhea" id="RHEA:17521"/>
        <dbReference type="Rhea" id="RHEA-COMP:9681"/>
        <dbReference type="Rhea" id="RHEA-COMP:9684"/>
        <dbReference type="ChEBI" id="CHEBI:15377"/>
        <dbReference type="ChEBI" id="CHEBI:15378"/>
        <dbReference type="ChEBI" id="CHEBI:29985"/>
        <dbReference type="ChEBI" id="CHEBI:30616"/>
        <dbReference type="ChEBI" id="CHEBI:43474"/>
        <dbReference type="ChEBI" id="CHEBI:58359"/>
        <dbReference type="ChEBI" id="CHEBI:78520"/>
        <dbReference type="ChEBI" id="CHEBI:78521"/>
        <dbReference type="ChEBI" id="CHEBI:456216"/>
    </reaction>
</comment>
<dbReference type="NCBIfam" id="NF004014">
    <property type="entry name" value="PRK05477.1-4"/>
    <property type="match status" value="1"/>
</dbReference>
<dbReference type="AlphaFoldDB" id="A0A6C2U3M0"/>
<keyword evidence="14" id="KW-1185">Reference proteome</keyword>
<dbReference type="NCBIfam" id="NF004012">
    <property type="entry name" value="PRK05477.1-2"/>
    <property type="match status" value="1"/>
</dbReference>
<dbReference type="PANTHER" id="PTHR11659:SF0">
    <property type="entry name" value="GLUTAMYL-TRNA(GLN) AMIDOTRANSFERASE SUBUNIT B, MITOCHONDRIAL"/>
    <property type="match status" value="1"/>
</dbReference>
<dbReference type="PANTHER" id="PTHR11659">
    <property type="entry name" value="GLUTAMYL-TRNA GLN AMIDOTRANSFERASE SUBUNIT B MITOCHONDRIAL AND PROKARYOTIC PET112-RELATED"/>
    <property type="match status" value="1"/>
</dbReference>
<comment type="similarity">
    <text evidence="1 11">Belongs to the GatB/GatE family. GatB subfamily.</text>
</comment>
<evidence type="ECO:0000256" key="7">
    <source>
        <dbReference type="ARBA" id="ARBA00022917"/>
    </source>
</evidence>
<evidence type="ECO:0000256" key="6">
    <source>
        <dbReference type="ARBA" id="ARBA00022840"/>
    </source>
</evidence>
<dbReference type="GO" id="GO:0006412">
    <property type="term" value="P:translation"/>
    <property type="evidence" value="ECO:0007669"/>
    <property type="project" value="UniProtKB-UniRule"/>
</dbReference>
<sequence>MKYEATIGLETHVMQKTNTKMFCSCKYEYGAEPNTHVCPVCLGYPGALPVMNEKAIELCCKAGLLLGCEINPNSKWDRKNYFYPDMSKNYQISQADQPLCMGGELTVEVEGDMKTFTLERIHQEENAAKNTHVAGASLVDYNRAGTALMEIVSNPCMHSAEDALAYMAAVKQIMQYGGISNCDQEKGQMRSDVNVSVRPEGQKELGAKVEIKNMNSFAFIKDAIEYEIERQIAVLEAGGKVDQETRGYDPDRGETFTQRTKEDAHDYRYFPEPDLMPVRVSAEQIEQWRAELPELPAQRRVRYVSELGLPEYDAGVLTADMAMSDYFEATMAHTKNAKAVSNFLMGEMMRLLSEQGAAIADCKVTPEKLAEIIALIDAKTINTGGGKQIFEVIFNEGGEPKAIMEEKGLAQVSDDSALEGWADDAIANNPKPVEEYKAGNAASINFLMGQVMKASRGKANPGAVMQMLKQKLDG</sequence>
<evidence type="ECO:0000256" key="4">
    <source>
        <dbReference type="ARBA" id="ARBA00022598"/>
    </source>
</evidence>
<keyword evidence="5 11" id="KW-0547">Nucleotide-binding</keyword>
<dbReference type="InterPro" id="IPR004413">
    <property type="entry name" value="GatB"/>
</dbReference>
<dbReference type="InterPro" id="IPR006075">
    <property type="entry name" value="Asn/Gln-tRNA_Trfase_suB/E_cat"/>
</dbReference>
<comment type="function">
    <text evidence="8 11">Allows the formation of correctly charged Asn-tRNA(Asn) or Gln-tRNA(Gln) through the transamidation of misacylated Asp-tRNA(Asn) or Glu-tRNA(Gln) in organisms which lack either or both of asparaginyl-tRNA or glutaminyl-tRNA synthetases. The reaction takes place in the presence of glutamine and ATP through an activated phospho-Asp-tRNA(Asn) or phospho-Glu-tRNA(Gln).</text>
</comment>
<comment type="subunit">
    <text evidence="2 11">Heterotrimer of A, B and C subunits.</text>
</comment>
<dbReference type="Pfam" id="PF02637">
    <property type="entry name" value="GatB_Yqey"/>
    <property type="match status" value="1"/>
</dbReference>
<evidence type="ECO:0000256" key="9">
    <source>
        <dbReference type="ARBA" id="ARBA00047380"/>
    </source>
</evidence>
<dbReference type="SMART" id="SM00845">
    <property type="entry name" value="GatB_Yqey"/>
    <property type="match status" value="1"/>
</dbReference>
<dbReference type="GO" id="GO:0005524">
    <property type="term" value="F:ATP binding"/>
    <property type="evidence" value="ECO:0007669"/>
    <property type="project" value="UniProtKB-KW"/>
</dbReference>
<keyword evidence="13" id="KW-0808">Transferase</keyword>
<name>A0A6C2U3M0_PONDE</name>
<evidence type="ECO:0000256" key="11">
    <source>
        <dbReference type="HAMAP-Rule" id="MF_00121"/>
    </source>
</evidence>
<protein>
    <recommendedName>
        <fullName evidence="3 11">Aspartyl/glutamyl-tRNA(Asn/Gln) amidotransferase subunit B</fullName>
        <shortName evidence="11">Asp/Glu-ADT subunit B</shortName>
        <ecNumber evidence="11">6.3.5.-</ecNumber>
    </recommendedName>
</protein>
<dbReference type="GO" id="GO:0016740">
    <property type="term" value="F:transferase activity"/>
    <property type="evidence" value="ECO:0007669"/>
    <property type="project" value="UniProtKB-KW"/>
</dbReference>
<accession>A0A6C2U3M0</accession>
<dbReference type="FunFam" id="1.10.150.380:FF:000001">
    <property type="entry name" value="Aspartyl/glutamyl-tRNA(Asn/Gln) amidotransferase subunit B"/>
    <property type="match status" value="1"/>
</dbReference>
<dbReference type="HAMAP" id="MF_00121">
    <property type="entry name" value="GatB"/>
    <property type="match status" value="1"/>
</dbReference>
<dbReference type="Gene3D" id="1.10.10.410">
    <property type="match status" value="1"/>
</dbReference>
<dbReference type="InterPro" id="IPR018027">
    <property type="entry name" value="Asn/Gln_amidotransferase"/>
</dbReference>
<evidence type="ECO:0000256" key="1">
    <source>
        <dbReference type="ARBA" id="ARBA00005306"/>
    </source>
</evidence>
<dbReference type="InterPro" id="IPR017959">
    <property type="entry name" value="Asn/Gln-tRNA_amidoTrfase_suB/E"/>
</dbReference>
<dbReference type="NCBIfam" id="TIGR00133">
    <property type="entry name" value="gatB"/>
    <property type="match status" value="1"/>
</dbReference>
<dbReference type="RefSeq" id="WP_136080078.1">
    <property type="nucleotide sequence ID" value="NZ_CAAHFG010000001.1"/>
</dbReference>
<evidence type="ECO:0000259" key="12">
    <source>
        <dbReference type="SMART" id="SM00845"/>
    </source>
</evidence>
<keyword evidence="4 11" id="KW-0436">Ligase</keyword>
<evidence type="ECO:0000313" key="13">
    <source>
        <dbReference type="EMBL" id="VGO14612.1"/>
    </source>
</evidence>
<dbReference type="InterPro" id="IPR023168">
    <property type="entry name" value="GatB_Yqey_C_2"/>
</dbReference>
<dbReference type="Pfam" id="PF02934">
    <property type="entry name" value="GatB_N"/>
    <property type="match status" value="1"/>
</dbReference>
<dbReference type="FunFam" id="1.10.10.410:FF:000001">
    <property type="entry name" value="Aspartyl/glutamyl-tRNA(Asn/Gln) amidotransferase subunit B"/>
    <property type="match status" value="1"/>
</dbReference>
<reference evidence="13 14" key="1">
    <citation type="submission" date="2019-04" db="EMBL/GenBank/DDBJ databases">
        <authorList>
            <person name="Van Vliet M D."/>
        </authorList>
    </citation>
    <scope>NUCLEOTIDE SEQUENCE [LARGE SCALE GENOMIC DNA]</scope>
    <source>
        <strain evidence="13 14">F1</strain>
    </source>
</reference>
<evidence type="ECO:0000256" key="8">
    <source>
        <dbReference type="ARBA" id="ARBA00024799"/>
    </source>
</evidence>
<dbReference type="EC" id="6.3.5.-" evidence="11"/>
<keyword evidence="7 11" id="KW-0648">Protein biosynthesis</keyword>
<dbReference type="InterPro" id="IPR042114">
    <property type="entry name" value="GatB_C_1"/>
</dbReference>
<dbReference type="InterPro" id="IPR003789">
    <property type="entry name" value="Asn/Gln_tRNA_amidoTrase-B-like"/>
</dbReference>
<evidence type="ECO:0000256" key="10">
    <source>
        <dbReference type="ARBA" id="ARBA00047913"/>
    </source>
</evidence>
<evidence type="ECO:0000256" key="3">
    <source>
        <dbReference type="ARBA" id="ARBA00016923"/>
    </source>
</evidence>
<evidence type="ECO:0000256" key="5">
    <source>
        <dbReference type="ARBA" id="ARBA00022741"/>
    </source>
</evidence>
<feature type="domain" description="Asn/Gln amidotransferase" evidence="12">
    <location>
        <begin position="325"/>
        <end position="472"/>
    </location>
</feature>
<dbReference type="GO" id="GO:0070681">
    <property type="term" value="P:glutaminyl-tRNAGln biosynthesis via transamidation"/>
    <property type="evidence" value="ECO:0007669"/>
    <property type="project" value="TreeGrafter"/>
</dbReference>